<dbReference type="AlphaFoldDB" id="A0A6A4NMS6"/>
<name>A0A6A4NMS6_LUPAL</name>
<sequence>MNFTDIADQNANKLISKGISLLYLKNHTNAQNMKTPQTPVIIRTQLNAWGSSNNGISKFIPNIPATTPKMATTNVAVVSKSSNWIS</sequence>
<dbReference type="OrthoDB" id="10513764at2759"/>
<protein>
    <submittedName>
        <fullName evidence="1">Uncharacterized protein</fullName>
    </submittedName>
</protein>
<proteinExistence type="predicted"/>
<gene>
    <name evidence="1" type="ORF">Lalb_Chr22g0349391</name>
</gene>
<comment type="caution">
    <text evidence="1">The sequence shown here is derived from an EMBL/GenBank/DDBJ whole genome shotgun (WGS) entry which is preliminary data.</text>
</comment>
<dbReference type="Proteomes" id="UP000447434">
    <property type="component" value="Chromosome 22"/>
</dbReference>
<accession>A0A6A4NMS6</accession>
<evidence type="ECO:0000313" key="2">
    <source>
        <dbReference type="Proteomes" id="UP000447434"/>
    </source>
</evidence>
<dbReference type="EMBL" id="WOCE01000022">
    <property type="protein sequence ID" value="KAE9587868.1"/>
    <property type="molecule type" value="Genomic_DNA"/>
</dbReference>
<evidence type="ECO:0000313" key="1">
    <source>
        <dbReference type="EMBL" id="KAE9587868.1"/>
    </source>
</evidence>
<reference evidence="2" key="1">
    <citation type="journal article" date="2020" name="Nat. Commun.">
        <title>Genome sequence of the cluster root forming white lupin.</title>
        <authorList>
            <person name="Hufnagel B."/>
            <person name="Marques A."/>
            <person name="Soriano A."/>
            <person name="Marques L."/>
            <person name="Divol F."/>
            <person name="Doumas P."/>
            <person name="Sallet E."/>
            <person name="Mancinotti D."/>
            <person name="Carrere S."/>
            <person name="Marande W."/>
            <person name="Arribat S."/>
            <person name="Keller J."/>
            <person name="Huneau C."/>
            <person name="Blein T."/>
            <person name="Aime D."/>
            <person name="Laguerre M."/>
            <person name="Taylor J."/>
            <person name="Schubert V."/>
            <person name="Nelson M."/>
            <person name="Geu-Flores F."/>
            <person name="Crespi M."/>
            <person name="Gallardo-Guerrero K."/>
            <person name="Delaux P.-M."/>
            <person name="Salse J."/>
            <person name="Berges H."/>
            <person name="Guyot R."/>
            <person name="Gouzy J."/>
            <person name="Peret B."/>
        </authorList>
    </citation>
    <scope>NUCLEOTIDE SEQUENCE [LARGE SCALE GENOMIC DNA]</scope>
    <source>
        <strain evidence="2">cv. Amiga</strain>
    </source>
</reference>
<organism evidence="1 2">
    <name type="scientific">Lupinus albus</name>
    <name type="common">White lupine</name>
    <name type="synonym">Lupinus termis</name>
    <dbReference type="NCBI Taxonomy" id="3870"/>
    <lineage>
        <taxon>Eukaryota</taxon>
        <taxon>Viridiplantae</taxon>
        <taxon>Streptophyta</taxon>
        <taxon>Embryophyta</taxon>
        <taxon>Tracheophyta</taxon>
        <taxon>Spermatophyta</taxon>
        <taxon>Magnoliopsida</taxon>
        <taxon>eudicotyledons</taxon>
        <taxon>Gunneridae</taxon>
        <taxon>Pentapetalae</taxon>
        <taxon>rosids</taxon>
        <taxon>fabids</taxon>
        <taxon>Fabales</taxon>
        <taxon>Fabaceae</taxon>
        <taxon>Papilionoideae</taxon>
        <taxon>50 kb inversion clade</taxon>
        <taxon>genistoids sensu lato</taxon>
        <taxon>core genistoids</taxon>
        <taxon>Genisteae</taxon>
        <taxon>Lupinus</taxon>
    </lineage>
</organism>
<keyword evidence="2" id="KW-1185">Reference proteome</keyword>